<dbReference type="GO" id="GO:0051123">
    <property type="term" value="P:RNA polymerase II preinitiation complex assembly"/>
    <property type="evidence" value="ECO:0007669"/>
    <property type="project" value="TreeGrafter"/>
</dbReference>
<dbReference type="GO" id="GO:0003677">
    <property type="term" value="F:DNA binding"/>
    <property type="evidence" value="ECO:0007669"/>
    <property type="project" value="TreeGrafter"/>
</dbReference>
<gene>
    <name evidence="10" type="ORF">L211DRAFT_840645</name>
</gene>
<dbReference type="SUPFAM" id="SSF47113">
    <property type="entry name" value="Histone-fold"/>
    <property type="match status" value="1"/>
</dbReference>
<dbReference type="FunFam" id="1.10.20.10:FF:000011">
    <property type="entry name" value="Transcription initiation factor TFIID subunit 12"/>
    <property type="match status" value="1"/>
</dbReference>
<protein>
    <recommendedName>
        <fullName evidence="6">TBP-associated factor 12</fullName>
    </recommendedName>
    <alternativeName>
        <fullName evidence="7">Transcription initiation factor TFIID subunit 12</fullName>
    </alternativeName>
</protein>
<keyword evidence="11" id="KW-1185">Reference proteome</keyword>
<evidence type="ECO:0000313" key="10">
    <source>
        <dbReference type="EMBL" id="RPB21446.1"/>
    </source>
</evidence>
<feature type="compositionally biased region" description="Low complexity" evidence="8">
    <location>
        <begin position="369"/>
        <end position="464"/>
    </location>
</feature>
<dbReference type="InterPro" id="IPR037794">
    <property type="entry name" value="TAF12"/>
</dbReference>
<dbReference type="InParanoid" id="A0A3N4LFF2"/>
<feature type="compositionally biased region" description="Gly residues" evidence="8">
    <location>
        <begin position="231"/>
        <end position="245"/>
    </location>
</feature>
<dbReference type="GO" id="GO:0046982">
    <property type="term" value="F:protein heterodimerization activity"/>
    <property type="evidence" value="ECO:0007669"/>
    <property type="project" value="InterPro"/>
</dbReference>
<evidence type="ECO:0000256" key="1">
    <source>
        <dbReference type="ARBA" id="ARBA00004123"/>
    </source>
</evidence>
<evidence type="ECO:0000256" key="4">
    <source>
        <dbReference type="ARBA" id="ARBA00023163"/>
    </source>
</evidence>
<proteinExistence type="inferred from homology"/>
<feature type="region of interest" description="Disordered" evidence="8">
    <location>
        <begin position="95"/>
        <end position="139"/>
    </location>
</feature>
<dbReference type="OrthoDB" id="2193432at2759"/>
<dbReference type="Gene3D" id="1.10.20.10">
    <property type="entry name" value="Histone, subunit A"/>
    <property type="match status" value="1"/>
</dbReference>
<dbReference type="InterPro" id="IPR009072">
    <property type="entry name" value="Histone-fold"/>
</dbReference>
<feature type="region of interest" description="Disordered" evidence="8">
    <location>
        <begin position="1"/>
        <end position="59"/>
    </location>
</feature>
<sequence length="659" mass="71345">MFNPNQGQQGQNIEQPQQMMFQGQGQGQQQNAPQQNVQGQPGQQPQQRRMPVPVTEERQKYINSVKGIIERYGQDSPQAKQAQRSLSAMMQYIQRAAQQGQPAQGSDAPATVQGRPGMGHSVSSPAQFQPPPNADPQRLHNWRLNLTTKYTQGQQKMKQIRDQLQIYQQMNQSTQAGQTQESPQVLQMKTNMNELAKQYKQIESWCTAAKNSGHIIQNPTIQQQSRLQAVGGAGTGGAGTGGASGGQQQSGAGAVQMQQQSSSMGVEQQGQQQNVGSQQQAQTQQGQTLQQVPQQQQAHQQVPQGVQQHPPPQQRPTAPQQTNQVPNASQHSSVAVANRQQQPLVRPSMSPTAQTPMHQSPAMSPQLSQQGIQQGQQTQQQQIARQIPVPVQQVPGGPQTVRQSPAPATPATPTAQQQVRDASVPPRPGSAAPVAPAVQGQAPVMPQQGQQLPTQSGQQQQVPPRMAGASAQSPPPQQQIPQLSDRNIASSMPIPRTLNIEPKGPVPIQTRPTLSGGANTAGSHVMGTPALVKNPAFECDEGGMGLLSKRKLEELVKQIDPDEKLDPEVEESVLELVDEFIDTVVTYACKMAKLRGSDTLDIKDMQIILERNWNIRVPGYAADEIRTVRKFAPAQGYVQKMNALAAGKALNQTNLKGGD</sequence>
<keyword evidence="5" id="KW-0539">Nucleus</keyword>
<feature type="compositionally biased region" description="Low complexity" evidence="8">
    <location>
        <begin position="95"/>
        <end position="110"/>
    </location>
</feature>
<reference evidence="10 11" key="1">
    <citation type="journal article" date="2018" name="Nat. Ecol. Evol.">
        <title>Pezizomycetes genomes reveal the molecular basis of ectomycorrhizal truffle lifestyle.</title>
        <authorList>
            <person name="Murat C."/>
            <person name="Payen T."/>
            <person name="Noel B."/>
            <person name="Kuo A."/>
            <person name="Morin E."/>
            <person name="Chen J."/>
            <person name="Kohler A."/>
            <person name="Krizsan K."/>
            <person name="Balestrini R."/>
            <person name="Da Silva C."/>
            <person name="Montanini B."/>
            <person name="Hainaut M."/>
            <person name="Levati E."/>
            <person name="Barry K.W."/>
            <person name="Belfiori B."/>
            <person name="Cichocki N."/>
            <person name="Clum A."/>
            <person name="Dockter R.B."/>
            <person name="Fauchery L."/>
            <person name="Guy J."/>
            <person name="Iotti M."/>
            <person name="Le Tacon F."/>
            <person name="Lindquist E.A."/>
            <person name="Lipzen A."/>
            <person name="Malagnac F."/>
            <person name="Mello A."/>
            <person name="Molinier V."/>
            <person name="Miyauchi S."/>
            <person name="Poulain J."/>
            <person name="Riccioni C."/>
            <person name="Rubini A."/>
            <person name="Sitrit Y."/>
            <person name="Splivallo R."/>
            <person name="Traeger S."/>
            <person name="Wang M."/>
            <person name="Zifcakova L."/>
            <person name="Wipf D."/>
            <person name="Zambonelli A."/>
            <person name="Paolocci F."/>
            <person name="Nowrousian M."/>
            <person name="Ottonello S."/>
            <person name="Baldrian P."/>
            <person name="Spatafora J.W."/>
            <person name="Henrissat B."/>
            <person name="Nagy L.G."/>
            <person name="Aury J.M."/>
            <person name="Wincker P."/>
            <person name="Grigoriev I.V."/>
            <person name="Bonfante P."/>
            <person name="Martin F.M."/>
        </authorList>
    </citation>
    <scope>NUCLEOTIDE SEQUENCE [LARGE SCALE GENOMIC DNA]</scope>
    <source>
        <strain evidence="10 11">ATCC MYA-4762</strain>
    </source>
</reference>
<evidence type="ECO:0000256" key="7">
    <source>
        <dbReference type="ARBA" id="ARBA00093657"/>
    </source>
</evidence>
<keyword evidence="4" id="KW-0804">Transcription</keyword>
<evidence type="ECO:0000256" key="3">
    <source>
        <dbReference type="ARBA" id="ARBA00023015"/>
    </source>
</evidence>
<dbReference type="GO" id="GO:0017025">
    <property type="term" value="F:TBP-class protein binding"/>
    <property type="evidence" value="ECO:0007669"/>
    <property type="project" value="TreeGrafter"/>
</dbReference>
<dbReference type="AlphaFoldDB" id="A0A3N4LFF2"/>
<evidence type="ECO:0000259" key="9">
    <source>
        <dbReference type="Pfam" id="PF03847"/>
    </source>
</evidence>
<dbReference type="InterPro" id="IPR003228">
    <property type="entry name" value="TFIID_TAF12_dom"/>
</dbReference>
<dbReference type="CDD" id="cd07981">
    <property type="entry name" value="HFD_TAF12"/>
    <property type="match status" value="1"/>
</dbReference>
<feature type="region of interest" description="Disordered" evidence="8">
    <location>
        <begin position="226"/>
        <end position="481"/>
    </location>
</feature>
<evidence type="ECO:0000256" key="8">
    <source>
        <dbReference type="SAM" id="MobiDB-lite"/>
    </source>
</evidence>
<accession>A0A3N4LFF2</accession>
<dbReference type="STRING" id="1051890.A0A3N4LFF2"/>
<feature type="compositionally biased region" description="Low complexity" evidence="8">
    <location>
        <begin position="1"/>
        <end position="47"/>
    </location>
</feature>
<organism evidence="10 11">
    <name type="scientific">Terfezia boudieri ATCC MYA-4762</name>
    <dbReference type="NCBI Taxonomy" id="1051890"/>
    <lineage>
        <taxon>Eukaryota</taxon>
        <taxon>Fungi</taxon>
        <taxon>Dikarya</taxon>
        <taxon>Ascomycota</taxon>
        <taxon>Pezizomycotina</taxon>
        <taxon>Pezizomycetes</taxon>
        <taxon>Pezizales</taxon>
        <taxon>Pezizaceae</taxon>
        <taxon>Terfezia</taxon>
    </lineage>
</organism>
<keyword evidence="3" id="KW-0805">Transcription regulation</keyword>
<dbReference type="Proteomes" id="UP000267821">
    <property type="component" value="Unassembled WGS sequence"/>
</dbReference>
<evidence type="ECO:0000256" key="2">
    <source>
        <dbReference type="ARBA" id="ARBA00007530"/>
    </source>
</evidence>
<feature type="compositionally biased region" description="Polar residues" evidence="8">
    <location>
        <begin position="325"/>
        <end position="368"/>
    </location>
</feature>
<dbReference type="PANTHER" id="PTHR12264">
    <property type="entry name" value="TRANSCRIPTION INITIATION FACTOR TFIID SUBUNIT 12"/>
    <property type="match status" value="1"/>
</dbReference>
<evidence type="ECO:0000256" key="6">
    <source>
        <dbReference type="ARBA" id="ARBA00075089"/>
    </source>
</evidence>
<dbReference type="EMBL" id="ML121559">
    <property type="protein sequence ID" value="RPB21446.1"/>
    <property type="molecule type" value="Genomic_DNA"/>
</dbReference>
<feature type="compositionally biased region" description="Low complexity" evidence="8">
    <location>
        <begin position="315"/>
        <end position="324"/>
    </location>
</feature>
<feature type="compositionally biased region" description="Low complexity" evidence="8">
    <location>
        <begin position="246"/>
        <end position="308"/>
    </location>
</feature>
<dbReference type="Pfam" id="PF03847">
    <property type="entry name" value="TFIID_20kDa"/>
    <property type="match status" value="1"/>
</dbReference>
<comment type="subcellular location">
    <subcellularLocation>
        <location evidence="1">Nucleus</location>
    </subcellularLocation>
</comment>
<name>A0A3N4LFF2_9PEZI</name>
<dbReference type="GO" id="GO:0000124">
    <property type="term" value="C:SAGA complex"/>
    <property type="evidence" value="ECO:0007669"/>
    <property type="project" value="InterPro"/>
</dbReference>
<dbReference type="GO" id="GO:0005669">
    <property type="term" value="C:transcription factor TFIID complex"/>
    <property type="evidence" value="ECO:0007669"/>
    <property type="project" value="InterPro"/>
</dbReference>
<evidence type="ECO:0000256" key="5">
    <source>
        <dbReference type="ARBA" id="ARBA00023242"/>
    </source>
</evidence>
<evidence type="ECO:0000313" key="11">
    <source>
        <dbReference type="Proteomes" id="UP000267821"/>
    </source>
</evidence>
<feature type="domain" description="Transcription initiation factor TFIID subunit 12" evidence="9">
    <location>
        <begin position="548"/>
        <end position="615"/>
    </location>
</feature>
<comment type="similarity">
    <text evidence="2">Belongs to the TAF12 family.</text>
</comment>
<dbReference type="PANTHER" id="PTHR12264:SF21">
    <property type="entry name" value="TRANSCRIPTION INITIATION FACTOR TFIID SUBUNIT 12"/>
    <property type="match status" value="1"/>
</dbReference>